<feature type="non-terminal residue" evidence="8">
    <location>
        <position position="359"/>
    </location>
</feature>
<keyword evidence="5 7" id="KW-0472">Membrane</keyword>
<dbReference type="InterPro" id="IPR050367">
    <property type="entry name" value="APC_superfamily"/>
</dbReference>
<keyword evidence="3 7" id="KW-0812">Transmembrane</keyword>
<dbReference type="PANTHER" id="PTHR42770:SF11">
    <property type="entry name" value="INNER MEMBRANE TRANSPORT PROTEIN YBAT"/>
    <property type="match status" value="1"/>
</dbReference>
<dbReference type="Pfam" id="PF13520">
    <property type="entry name" value="AA_permease_2"/>
    <property type="match status" value="1"/>
</dbReference>
<dbReference type="InterPro" id="IPR002293">
    <property type="entry name" value="AA/rel_permease1"/>
</dbReference>
<feature type="transmembrane region" description="Helical" evidence="7">
    <location>
        <begin position="205"/>
        <end position="229"/>
    </location>
</feature>
<keyword evidence="4 7" id="KW-1133">Transmembrane helix</keyword>
<dbReference type="AlphaFoldDB" id="A0A3B0SNV2"/>
<evidence type="ECO:0000313" key="8">
    <source>
        <dbReference type="EMBL" id="VAW07158.1"/>
    </source>
</evidence>
<proteinExistence type="predicted"/>
<reference evidence="8" key="1">
    <citation type="submission" date="2018-06" db="EMBL/GenBank/DDBJ databases">
        <authorList>
            <person name="Zhirakovskaya E."/>
        </authorList>
    </citation>
    <scope>NUCLEOTIDE SEQUENCE</scope>
</reference>
<evidence type="ECO:0000256" key="5">
    <source>
        <dbReference type="ARBA" id="ARBA00023136"/>
    </source>
</evidence>
<feature type="compositionally biased region" description="Low complexity" evidence="6">
    <location>
        <begin position="20"/>
        <end position="43"/>
    </location>
</feature>
<dbReference type="GO" id="GO:0022857">
    <property type="term" value="F:transmembrane transporter activity"/>
    <property type="evidence" value="ECO:0007669"/>
    <property type="project" value="InterPro"/>
</dbReference>
<evidence type="ECO:0000256" key="1">
    <source>
        <dbReference type="ARBA" id="ARBA00004651"/>
    </source>
</evidence>
<protein>
    <recommendedName>
        <fullName evidence="9">Amino acid permease/ SLC12A domain-containing protein</fullName>
    </recommendedName>
</protein>
<organism evidence="8">
    <name type="scientific">hydrothermal vent metagenome</name>
    <dbReference type="NCBI Taxonomy" id="652676"/>
    <lineage>
        <taxon>unclassified sequences</taxon>
        <taxon>metagenomes</taxon>
        <taxon>ecological metagenomes</taxon>
    </lineage>
</organism>
<name>A0A3B0SNV2_9ZZZZ</name>
<evidence type="ECO:0000256" key="6">
    <source>
        <dbReference type="SAM" id="MobiDB-lite"/>
    </source>
</evidence>
<feature type="transmembrane region" description="Helical" evidence="7">
    <location>
        <begin position="235"/>
        <end position="254"/>
    </location>
</feature>
<feature type="region of interest" description="Disordered" evidence="6">
    <location>
        <begin position="1"/>
        <end position="49"/>
    </location>
</feature>
<evidence type="ECO:0000256" key="7">
    <source>
        <dbReference type="SAM" id="Phobius"/>
    </source>
</evidence>
<evidence type="ECO:0000256" key="2">
    <source>
        <dbReference type="ARBA" id="ARBA00022475"/>
    </source>
</evidence>
<dbReference type="GO" id="GO:0005886">
    <property type="term" value="C:plasma membrane"/>
    <property type="evidence" value="ECO:0007669"/>
    <property type="project" value="UniProtKB-SubCell"/>
</dbReference>
<comment type="subcellular location">
    <subcellularLocation>
        <location evidence="1">Cell membrane</location>
        <topology evidence="1">Multi-pass membrane protein</topology>
    </subcellularLocation>
</comment>
<feature type="compositionally biased region" description="Acidic residues" evidence="6">
    <location>
        <begin position="7"/>
        <end position="19"/>
    </location>
</feature>
<feature type="transmembrane region" description="Helical" evidence="7">
    <location>
        <begin position="320"/>
        <end position="338"/>
    </location>
</feature>
<evidence type="ECO:0008006" key="9">
    <source>
        <dbReference type="Google" id="ProtNLM"/>
    </source>
</evidence>
<accession>A0A3B0SNV2</accession>
<dbReference type="PANTHER" id="PTHR42770">
    <property type="entry name" value="AMINO ACID TRANSPORTER-RELATED"/>
    <property type="match status" value="1"/>
</dbReference>
<feature type="transmembrane region" description="Helical" evidence="7">
    <location>
        <begin position="286"/>
        <end position="308"/>
    </location>
</feature>
<keyword evidence="2" id="KW-1003">Cell membrane</keyword>
<gene>
    <name evidence="8" type="ORF">MNBD_ACTINO01-1710</name>
</gene>
<evidence type="ECO:0000256" key="3">
    <source>
        <dbReference type="ARBA" id="ARBA00022692"/>
    </source>
</evidence>
<dbReference type="EMBL" id="UOEI01000509">
    <property type="protein sequence ID" value="VAW07158.1"/>
    <property type="molecule type" value="Genomic_DNA"/>
</dbReference>
<dbReference type="Gene3D" id="1.20.1740.10">
    <property type="entry name" value="Amino acid/polyamine transporter I"/>
    <property type="match status" value="1"/>
</dbReference>
<sequence>MAPDDLPGLDEDFPPEEGTPEVSESSTSEPAPSETPAAPDAPEWTSEELDEWFENEVGGESGVPEDIEVDPHDLEFAEAVAAYNRLEPNDYAPIAPWVLSQAHTAWEQISDEMKEQFRRGWARRQAAASGPDIDEEIDSVMEDMEVLPPIGSLPHDGPFDDPPEESVIDELAPYRPGARVRLSTMGPNDDTPATARTADGGSIRLLGAIAIGIGGMVGGGIFAVLGVAATEAGGATPIAFLIGGVVSILTAISYSKLSVEYPSAGGTVAFVDRIFGINELTGSLNVVLWAGYVATTALYASAFGHYAATLFIGDATPSPLLLRGMILLAILGPWLVNLTNAGLVARTEGVIVGIKLVIL</sequence>
<evidence type="ECO:0000256" key="4">
    <source>
        <dbReference type="ARBA" id="ARBA00022989"/>
    </source>
</evidence>